<evidence type="ECO:0000256" key="1">
    <source>
        <dbReference type="ARBA" id="ARBA00000799"/>
    </source>
</evidence>
<keyword evidence="4" id="KW-0479">Metal-binding</keyword>
<dbReference type="InterPro" id="IPR005801">
    <property type="entry name" value="ADC_synthase"/>
</dbReference>
<feature type="active site" description="Proton donor" evidence="4">
    <location>
        <position position="266"/>
    </location>
</feature>
<comment type="caution">
    <text evidence="6">The sequence shown here is derived from an EMBL/GenBank/DDBJ whole genome shotgun (WGS) entry which is preliminary data.</text>
</comment>
<dbReference type="SUPFAM" id="SSF56322">
    <property type="entry name" value="ADC synthase"/>
    <property type="match status" value="1"/>
</dbReference>
<dbReference type="InterPro" id="IPR004561">
    <property type="entry name" value="IsoChor_synthase"/>
</dbReference>
<feature type="binding site" evidence="4">
    <location>
        <position position="310"/>
    </location>
    <ligand>
        <name>Mg(2+)</name>
        <dbReference type="ChEBI" id="CHEBI:18420"/>
    </ligand>
</feature>
<name>A0ABT9VIW1_9BACI</name>
<dbReference type="InterPro" id="IPR015890">
    <property type="entry name" value="Chorismate_C"/>
</dbReference>
<proteinExistence type="inferred from homology"/>
<keyword evidence="4" id="KW-0460">Magnesium</keyword>
<feature type="active site" description="Proton acceptor" evidence="4">
    <location>
        <position position="217"/>
    </location>
</feature>
<dbReference type="Proteomes" id="UP001224359">
    <property type="component" value="Unassembled WGS sequence"/>
</dbReference>
<evidence type="ECO:0000313" key="6">
    <source>
        <dbReference type="EMBL" id="MDQ0160849.1"/>
    </source>
</evidence>
<feature type="binding site" evidence="4">
    <location>
        <position position="445"/>
    </location>
    <ligand>
        <name>Mg(2+)</name>
        <dbReference type="ChEBI" id="CHEBI:18420"/>
    </ligand>
</feature>
<feature type="domain" description="Chorismate-utilising enzyme C-terminal" evidence="5">
    <location>
        <begin position="196"/>
        <end position="449"/>
    </location>
</feature>
<keyword evidence="7" id="KW-1185">Reference proteome</keyword>
<dbReference type="NCBIfam" id="TIGR00543">
    <property type="entry name" value="isochor_syn"/>
    <property type="match status" value="1"/>
</dbReference>
<dbReference type="EC" id="5.4.4.2" evidence="4"/>
<evidence type="ECO:0000256" key="2">
    <source>
        <dbReference type="ARBA" id="ARBA00005297"/>
    </source>
</evidence>
<dbReference type="Gene3D" id="3.60.120.10">
    <property type="entry name" value="Anthranilate synthase"/>
    <property type="match status" value="1"/>
</dbReference>
<dbReference type="InterPro" id="IPR034681">
    <property type="entry name" value="MenF"/>
</dbReference>
<comment type="cofactor">
    <cofactor evidence="4">
        <name>Mg(2+)</name>
        <dbReference type="ChEBI" id="CHEBI:18420"/>
    </cofactor>
</comment>
<comment type="function">
    <text evidence="4">Catalyzes the conversion of chorismate to isochorismate.</text>
</comment>
<reference evidence="6 7" key="1">
    <citation type="submission" date="2023-07" db="EMBL/GenBank/DDBJ databases">
        <title>Genomic Encyclopedia of Type Strains, Phase IV (KMG-IV): sequencing the most valuable type-strain genomes for metagenomic binning, comparative biology and taxonomic classification.</title>
        <authorList>
            <person name="Goeker M."/>
        </authorList>
    </citation>
    <scope>NUCLEOTIDE SEQUENCE [LARGE SCALE GENOMIC DNA]</scope>
    <source>
        <strain evidence="6 7">DSM 16460</strain>
    </source>
</reference>
<dbReference type="EMBL" id="JAUSTQ010000020">
    <property type="protein sequence ID" value="MDQ0160849.1"/>
    <property type="molecule type" value="Genomic_DNA"/>
</dbReference>
<evidence type="ECO:0000256" key="4">
    <source>
        <dbReference type="HAMAP-Rule" id="MF_01935"/>
    </source>
</evidence>
<dbReference type="GO" id="GO:0008909">
    <property type="term" value="F:isochorismate synthase activity"/>
    <property type="evidence" value="ECO:0007669"/>
    <property type="project" value="UniProtKB-EC"/>
</dbReference>
<comment type="similarity">
    <text evidence="2 4">Belongs to the isochorismate synthase family.</text>
</comment>
<dbReference type="RefSeq" id="WP_306978382.1">
    <property type="nucleotide sequence ID" value="NZ_JAUSTQ010000020.1"/>
</dbReference>
<dbReference type="PANTHER" id="PTHR42839">
    <property type="entry name" value="ISOCHORISMATE SYNTHASE ENTC"/>
    <property type="match status" value="1"/>
</dbReference>
<dbReference type="Pfam" id="PF00425">
    <property type="entry name" value="Chorismate_bind"/>
    <property type="match status" value="1"/>
</dbReference>
<comment type="pathway">
    <text evidence="4">Quinol/quinone metabolism; 1,4-dihydroxy-2-naphthoate biosynthesis; 1,4-dihydroxy-2-naphthoate from chorismate: step 1/7.</text>
</comment>
<evidence type="ECO:0000313" key="7">
    <source>
        <dbReference type="Proteomes" id="UP001224359"/>
    </source>
</evidence>
<evidence type="ECO:0000259" key="5">
    <source>
        <dbReference type="Pfam" id="PF00425"/>
    </source>
</evidence>
<protein>
    <recommendedName>
        <fullName evidence="4">Isochorismate synthase MenF</fullName>
        <ecNumber evidence="4">5.4.4.2</ecNumber>
    </recommendedName>
    <alternativeName>
        <fullName evidence="4">Isochorismate mutase</fullName>
    </alternativeName>
</protein>
<keyword evidence="4" id="KW-0474">Menaquinone biosynthesis</keyword>
<evidence type="ECO:0000256" key="3">
    <source>
        <dbReference type="ARBA" id="ARBA00023235"/>
    </source>
</evidence>
<accession>A0ABT9VIW1</accession>
<gene>
    <name evidence="4" type="primary">menF</name>
    <name evidence="6" type="ORF">J2S77_002856</name>
</gene>
<dbReference type="PANTHER" id="PTHR42839:SF1">
    <property type="entry name" value="ISOCHORISMATE SYNTHASE MENF"/>
    <property type="match status" value="1"/>
</dbReference>
<sequence length="467" mass="53076">MIKTDRVSLEAQLKQIEHIEQTPYISIVQKINPIDPLNLFAHFAHLKGERFYWSNAAGDLTFVGLGTFKELYTDSSDDRFLAIQDQLNQLKESINVLHDFDVEGVGPVFFGGFSFFDTPHRKEWESFPENNFVLAKQMLTVKQGEYFLTHHIEVSPNDSIEVLLNQIEQETEAIYEAGLFVQETRKLEEVQDQLSFDQWSSMIAHAIEEIQTTNLEKVVLAREVEAVFDRTIPTEDLLYALTNQQQHSYVFVMEQGEEAFIGASPERLVSVTNQVMYSACLAGTTSRGETMDVDDLLAWRLLNDEKNLEEHRYVVNMIREAVQPICTHLDIPNEPQIYPLKNIQHLYTPVQGQLKPEVTLFDTLKKLHPTPALGGEPRQDAMNFIKMHEPIERGWYAAPIGWFDQSLNGEFAVAIRSGLIAGNRIKLFAGCGVVADSDAKAEYDETNLKLTPMLDALGGNRDDDYGE</sequence>
<comment type="pathway">
    <text evidence="4">Quinol/quinone metabolism; menaquinone biosynthesis.</text>
</comment>
<keyword evidence="3 4" id="KW-0413">Isomerase</keyword>
<organism evidence="6 7">
    <name type="scientific">Alkalibacillus salilacus</name>
    <dbReference type="NCBI Taxonomy" id="284582"/>
    <lineage>
        <taxon>Bacteria</taxon>
        <taxon>Bacillati</taxon>
        <taxon>Bacillota</taxon>
        <taxon>Bacilli</taxon>
        <taxon>Bacillales</taxon>
        <taxon>Bacillaceae</taxon>
        <taxon>Alkalibacillus</taxon>
    </lineage>
</organism>
<dbReference type="HAMAP" id="MF_01935">
    <property type="entry name" value="MenF"/>
    <property type="match status" value="1"/>
</dbReference>
<comment type="catalytic activity">
    <reaction evidence="1 4">
        <text>chorismate = isochorismate</text>
        <dbReference type="Rhea" id="RHEA:18985"/>
        <dbReference type="ChEBI" id="CHEBI:29748"/>
        <dbReference type="ChEBI" id="CHEBI:29780"/>
        <dbReference type="EC" id="5.4.4.2"/>
    </reaction>
</comment>